<evidence type="ECO:0000256" key="4">
    <source>
        <dbReference type="ARBA" id="ARBA00022989"/>
    </source>
</evidence>
<proteinExistence type="inferred from homology"/>
<dbReference type="PANTHER" id="PTHR35791">
    <property type="entry name" value="UPF0754 MEMBRANE PROTEIN YHEB"/>
    <property type="match status" value="1"/>
</dbReference>
<evidence type="ECO:0000256" key="5">
    <source>
        <dbReference type="ARBA" id="ARBA00023136"/>
    </source>
</evidence>
<comment type="similarity">
    <text evidence="2">Belongs to the UPF0754 family.</text>
</comment>
<evidence type="ECO:0008006" key="9">
    <source>
        <dbReference type="Google" id="ProtNLM"/>
    </source>
</evidence>
<dbReference type="eggNOG" id="COG4399">
    <property type="taxonomic scope" value="Bacteria"/>
</dbReference>
<keyword evidence="5 6" id="KW-0472">Membrane</keyword>
<dbReference type="PANTHER" id="PTHR35791:SF1">
    <property type="entry name" value="UPF0754 MEMBRANE PROTEIN YHEB"/>
    <property type="match status" value="1"/>
</dbReference>
<dbReference type="Pfam" id="PF04286">
    <property type="entry name" value="DUF445"/>
    <property type="match status" value="2"/>
</dbReference>
<dbReference type="GO" id="GO:0012505">
    <property type="term" value="C:endomembrane system"/>
    <property type="evidence" value="ECO:0007669"/>
    <property type="project" value="UniProtKB-SubCell"/>
</dbReference>
<dbReference type="STRING" id="696281.Desru_2476"/>
<dbReference type="InterPro" id="IPR007383">
    <property type="entry name" value="DUF445"/>
</dbReference>
<keyword evidence="3 6" id="KW-0812">Transmembrane</keyword>
<feature type="transmembrane region" description="Helical" evidence="6">
    <location>
        <begin position="6"/>
        <end position="29"/>
    </location>
</feature>
<dbReference type="Proteomes" id="UP000009234">
    <property type="component" value="Chromosome"/>
</dbReference>
<dbReference type="AlphaFoldDB" id="F6DNZ0"/>
<evidence type="ECO:0000256" key="3">
    <source>
        <dbReference type="ARBA" id="ARBA00022692"/>
    </source>
</evidence>
<reference evidence="8" key="1">
    <citation type="submission" date="2011-05" db="EMBL/GenBank/DDBJ databases">
        <title>Complete sequence of Desulfotomaculum ruminis DSM 2154.</title>
        <authorList>
            <person name="Lucas S."/>
            <person name="Copeland A."/>
            <person name="Lapidus A."/>
            <person name="Cheng J.-F."/>
            <person name="Goodwin L."/>
            <person name="Pitluck S."/>
            <person name="Lu M."/>
            <person name="Detter J.C."/>
            <person name="Han C."/>
            <person name="Tapia R."/>
            <person name="Land M."/>
            <person name="Hauser L."/>
            <person name="Kyrpides N."/>
            <person name="Ivanova N."/>
            <person name="Mikhailova N."/>
            <person name="Pagani I."/>
            <person name="Stams A.J.M."/>
            <person name="Plugge C.M."/>
            <person name="Muyzer G."/>
            <person name="Kuever J."/>
            <person name="Parshina S.N."/>
            <person name="Ivanova A.E."/>
            <person name="Nazina T.N."/>
            <person name="Brambilla E."/>
            <person name="Spring S."/>
            <person name="Klenk H.-P."/>
            <person name="Woyke T."/>
        </authorList>
    </citation>
    <scope>NUCLEOTIDE SEQUENCE [LARGE SCALE GENOMIC DNA]</scope>
    <source>
        <strain evidence="8">ATCC 23193 / DSM 2154 / NCIB 8452 / DL</strain>
    </source>
</reference>
<evidence type="ECO:0000313" key="8">
    <source>
        <dbReference type="Proteomes" id="UP000009234"/>
    </source>
</evidence>
<feature type="transmembrane region" description="Helical" evidence="6">
    <location>
        <begin position="179"/>
        <end position="200"/>
    </location>
</feature>
<organism evidence="7 8">
    <name type="scientific">Desulforamulus ruminis (strain ATCC 23193 / DSM 2154 / NCIMB 8452 / DL)</name>
    <name type="common">Desulfotomaculum ruminis</name>
    <dbReference type="NCBI Taxonomy" id="696281"/>
    <lineage>
        <taxon>Bacteria</taxon>
        <taxon>Bacillati</taxon>
        <taxon>Bacillota</taxon>
        <taxon>Clostridia</taxon>
        <taxon>Eubacteriales</taxon>
        <taxon>Peptococcaceae</taxon>
        <taxon>Desulforamulus</taxon>
    </lineage>
</organism>
<evidence type="ECO:0000313" key="7">
    <source>
        <dbReference type="EMBL" id="AEG60709.1"/>
    </source>
</evidence>
<gene>
    <name evidence="7" type="ordered locus">Desru_2476</name>
</gene>
<sequence>MDWWAALSIPVISAFIGWITNLIAVKAIFKPYEPLRIPGLPWGIQGVVPKRRAELAKSIGEIVEQELVKVDDLLQQMKSPEILDRITHSANESIRCMIIERIPSWVPNTVRGVILEMMGDMLDKQMPQVVRQIMEESGGGALGEKIKLAQLVEERLNAYDIKQIEALILKVASRELKHIELLGGVLGFIIGLVQVAIVYLST</sequence>
<protein>
    <recommendedName>
        <fullName evidence="9">DUF445 family protein</fullName>
    </recommendedName>
</protein>
<comment type="subcellular location">
    <subcellularLocation>
        <location evidence="1">Endomembrane system</location>
    </subcellularLocation>
</comment>
<name>F6DNZ0_DESRL</name>
<evidence type="ECO:0000256" key="1">
    <source>
        <dbReference type="ARBA" id="ARBA00004308"/>
    </source>
</evidence>
<dbReference type="HOGENOM" id="CLU_042384_1_1_9"/>
<evidence type="ECO:0000256" key="2">
    <source>
        <dbReference type="ARBA" id="ARBA00008053"/>
    </source>
</evidence>
<keyword evidence="8" id="KW-1185">Reference proteome</keyword>
<evidence type="ECO:0000256" key="6">
    <source>
        <dbReference type="SAM" id="Phobius"/>
    </source>
</evidence>
<dbReference type="EMBL" id="CP002780">
    <property type="protein sequence ID" value="AEG60709.1"/>
    <property type="molecule type" value="Genomic_DNA"/>
</dbReference>
<keyword evidence="4 6" id="KW-1133">Transmembrane helix</keyword>
<dbReference type="OrthoDB" id="9787430at2"/>
<reference evidence="7 8" key="2">
    <citation type="journal article" date="2012" name="Stand. Genomic Sci.">
        <title>Complete genome sequence of the sulfate-reducing firmicute Desulfotomaculum ruminis type strain (DL(T)).</title>
        <authorList>
            <person name="Spring S."/>
            <person name="Visser M."/>
            <person name="Lu M."/>
            <person name="Copeland A."/>
            <person name="Lapidus A."/>
            <person name="Lucas S."/>
            <person name="Cheng J.F."/>
            <person name="Han C."/>
            <person name="Tapia R."/>
            <person name="Goodwin L.A."/>
            <person name="Pitluck S."/>
            <person name="Ivanova N."/>
            <person name="Land M."/>
            <person name="Hauser L."/>
            <person name="Larimer F."/>
            <person name="Rohde M."/>
            <person name="Goker M."/>
            <person name="Detter J.C."/>
            <person name="Kyrpides N.C."/>
            <person name="Woyke T."/>
            <person name="Schaap P.J."/>
            <person name="Plugge C.M."/>
            <person name="Muyzer G."/>
            <person name="Kuever J."/>
            <person name="Pereira I.A."/>
            <person name="Parshina S.N."/>
            <person name="Bernier-Latmani R."/>
            <person name="Stams A.J."/>
            <person name="Klenk H.P."/>
        </authorList>
    </citation>
    <scope>NUCLEOTIDE SEQUENCE [LARGE SCALE GENOMIC DNA]</scope>
    <source>
        <strain evidence="8">ATCC 23193 / DSM 2154 / NCIB 8452 / DL</strain>
    </source>
</reference>
<accession>F6DNZ0</accession>
<dbReference type="KEGG" id="dru:Desru_2476"/>